<reference evidence="3" key="1">
    <citation type="submission" date="2022-05" db="EMBL/GenBank/DDBJ databases">
        <title>Single-amplified genomics reveal most streamlined microbe among free-living bacteria.</title>
        <authorList>
            <person name="Roda-Garcia J."/>
            <person name="Haro-Moreno J.M."/>
            <person name="Rodriguez-Valera F."/>
            <person name="Almagro-Moreno S."/>
            <person name="Lopez-Perez M."/>
        </authorList>
    </citation>
    <scope>NUCLEOTIDE SEQUENCE</scope>
    <source>
        <strain evidence="3">TMED112-D2-2</strain>
    </source>
</reference>
<dbReference type="Gene3D" id="3.40.30.10">
    <property type="entry name" value="Glutaredoxin"/>
    <property type="match status" value="1"/>
</dbReference>
<accession>A0A9Q8U371</accession>
<dbReference type="PROSITE" id="PS50404">
    <property type="entry name" value="GST_NTER"/>
    <property type="match status" value="1"/>
</dbReference>
<dbReference type="SFLD" id="SFLDS00019">
    <property type="entry name" value="Glutathione_Transferase_(cytos"/>
    <property type="match status" value="1"/>
</dbReference>
<dbReference type="Pfam" id="PF00043">
    <property type="entry name" value="GST_C"/>
    <property type="match status" value="1"/>
</dbReference>
<dbReference type="GO" id="GO:0005737">
    <property type="term" value="C:cytoplasm"/>
    <property type="evidence" value="ECO:0007669"/>
    <property type="project" value="TreeGrafter"/>
</dbReference>
<feature type="domain" description="GST C-terminal" evidence="2">
    <location>
        <begin position="83"/>
        <end position="203"/>
    </location>
</feature>
<feature type="domain" description="GST N-terminal" evidence="1">
    <location>
        <begin position="1"/>
        <end position="78"/>
    </location>
</feature>
<dbReference type="InterPro" id="IPR004046">
    <property type="entry name" value="GST_C"/>
</dbReference>
<dbReference type="Gene3D" id="1.20.1050.10">
    <property type="match status" value="1"/>
</dbReference>
<proteinExistence type="predicted"/>
<dbReference type="Proteomes" id="UP001056381">
    <property type="component" value="Chromosome"/>
</dbReference>
<dbReference type="Pfam" id="PF13417">
    <property type="entry name" value="GST_N_3"/>
    <property type="match status" value="1"/>
</dbReference>
<dbReference type="InterPro" id="IPR010987">
    <property type="entry name" value="Glutathione-S-Trfase_C-like"/>
</dbReference>
<dbReference type="SFLD" id="SFLDG00358">
    <property type="entry name" value="Main_(cytGST)"/>
    <property type="match status" value="1"/>
</dbReference>
<evidence type="ECO:0000259" key="1">
    <source>
        <dbReference type="PROSITE" id="PS50404"/>
    </source>
</evidence>
<sequence length="206" mass="24169">MIFYSEEKGHFSHMVRIVLAEKDISCEIKEYNPDEKLPEELATLSPYNKLPVIVDREVTIYEPRIILEYLDERFPHPPLLPIYPNEKAECKLLIQRIENDWLPIIDKMMARNVSQKEFDASKKQLAALLSGIVLILKEKPYFMSDEFTLVDCYMSAILYRLPYLGVAIPKSKNFESVKKYQDKLFSRPSFDLSLTDTERDLKYSFS</sequence>
<dbReference type="InterPro" id="IPR036249">
    <property type="entry name" value="Thioredoxin-like_sf"/>
</dbReference>
<dbReference type="PROSITE" id="PS50405">
    <property type="entry name" value="GST_CTER"/>
    <property type="match status" value="1"/>
</dbReference>
<evidence type="ECO:0000259" key="2">
    <source>
        <dbReference type="PROSITE" id="PS50405"/>
    </source>
</evidence>
<protein>
    <submittedName>
        <fullName evidence="3">Glutathione S-transferase N-terminal domain-containing protein</fullName>
    </submittedName>
</protein>
<dbReference type="InterPro" id="IPR040079">
    <property type="entry name" value="Glutathione_S-Trfase"/>
</dbReference>
<evidence type="ECO:0000313" key="4">
    <source>
        <dbReference type="Proteomes" id="UP001056381"/>
    </source>
</evidence>
<dbReference type="AlphaFoldDB" id="A0A9Q8U371"/>
<name>A0A9Q8U371_9GAMM</name>
<dbReference type="SUPFAM" id="SSF52833">
    <property type="entry name" value="Thioredoxin-like"/>
    <property type="match status" value="1"/>
</dbReference>
<dbReference type="InterPro" id="IPR004045">
    <property type="entry name" value="Glutathione_S-Trfase_N"/>
</dbReference>
<keyword evidence="4" id="KW-1185">Reference proteome</keyword>
<dbReference type="InterPro" id="IPR050983">
    <property type="entry name" value="GST_Omega/HSP26"/>
</dbReference>
<organism evidence="3 4">
    <name type="scientific">SAR86 cluster bacterium</name>
    <dbReference type="NCBI Taxonomy" id="2030880"/>
    <lineage>
        <taxon>Bacteria</taxon>
        <taxon>Pseudomonadati</taxon>
        <taxon>Pseudomonadota</taxon>
        <taxon>Gammaproteobacteria</taxon>
        <taxon>SAR86 cluster</taxon>
    </lineage>
</organism>
<dbReference type="PANTHER" id="PTHR43968">
    <property type="match status" value="1"/>
</dbReference>
<dbReference type="SUPFAM" id="SSF47616">
    <property type="entry name" value="GST C-terminal domain-like"/>
    <property type="match status" value="1"/>
</dbReference>
<gene>
    <name evidence="3" type="ORF">M9B40_01555</name>
</gene>
<dbReference type="PANTHER" id="PTHR43968:SF6">
    <property type="entry name" value="GLUTATHIONE S-TRANSFERASE OMEGA"/>
    <property type="match status" value="1"/>
</dbReference>
<dbReference type="EMBL" id="CP097966">
    <property type="protein sequence ID" value="URQ63472.1"/>
    <property type="molecule type" value="Genomic_DNA"/>
</dbReference>
<evidence type="ECO:0000313" key="3">
    <source>
        <dbReference type="EMBL" id="URQ63472.1"/>
    </source>
</evidence>
<dbReference type="InterPro" id="IPR036282">
    <property type="entry name" value="Glutathione-S-Trfase_C_sf"/>
</dbReference>